<reference evidence="4 7" key="2">
    <citation type="submission" date="2020-01" db="EMBL/GenBank/DDBJ databases">
        <title>Insect and environment-associated Actinomycetes.</title>
        <authorList>
            <person name="Currrie C."/>
            <person name="Chevrette M."/>
            <person name="Carlson C."/>
            <person name="Stubbendieck R."/>
            <person name="Wendt-Pienkowski E."/>
        </authorList>
    </citation>
    <scope>NUCLEOTIDE SEQUENCE [LARGE SCALE GENOMIC DNA]</scope>
    <source>
        <strain evidence="4 7">SID8386</strain>
    </source>
</reference>
<evidence type="ECO:0000256" key="1">
    <source>
        <dbReference type="ARBA" id="ARBA00009129"/>
    </source>
</evidence>
<gene>
    <name evidence="4" type="ORF">G3I59_33805</name>
    <name evidence="5" type="ORF">SAMN05421854_106117</name>
</gene>
<dbReference type="Pfam" id="PF05532">
    <property type="entry name" value="CsbD"/>
    <property type="match status" value="1"/>
</dbReference>
<dbReference type="RefSeq" id="WP_067592088.1">
    <property type="nucleotide sequence ID" value="NZ_FOWC01000006.1"/>
</dbReference>
<comment type="similarity">
    <text evidence="1">Belongs to the UPF0337 (CsbD) family.</text>
</comment>
<protein>
    <submittedName>
        <fullName evidence="4">CsbD family protein</fullName>
    </submittedName>
    <submittedName>
        <fullName evidence="5">CsbD-like</fullName>
    </submittedName>
</protein>
<dbReference type="SUPFAM" id="SSF69047">
    <property type="entry name" value="Hypothetical protein YjbJ"/>
    <property type="match status" value="1"/>
</dbReference>
<dbReference type="Proteomes" id="UP000470404">
    <property type="component" value="Unassembled WGS sequence"/>
</dbReference>
<accession>A0A1I5RZY9</accession>
<dbReference type="Proteomes" id="UP000199137">
    <property type="component" value="Unassembled WGS sequence"/>
</dbReference>
<dbReference type="AlphaFoldDB" id="A0A1I5RZY9"/>
<feature type="compositionally biased region" description="Basic and acidic residues" evidence="2">
    <location>
        <begin position="27"/>
        <end position="42"/>
    </location>
</feature>
<proteinExistence type="inferred from homology"/>
<evidence type="ECO:0000313" key="4">
    <source>
        <dbReference type="EMBL" id="NEC60429.1"/>
    </source>
</evidence>
<reference evidence="5 6" key="1">
    <citation type="submission" date="2016-10" db="EMBL/GenBank/DDBJ databases">
        <authorList>
            <person name="de Groot N.N."/>
        </authorList>
    </citation>
    <scope>NUCLEOTIDE SEQUENCE [LARGE SCALE GENOMIC DNA]</scope>
    <source>
        <strain evidence="5 6">DSM 44637</strain>
    </source>
</reference>
<evidence type="ECO:0000259" key="3">
    <source>
        <dbReference type="Pfam" id="PF05532"/>
    </source>
</evidence>
<evidence type="ECO:0000313" key="5">
    <source>
        <dbReference type="EMBL" id="SFP63586.1"/>
    </source>
</evidence>
<name>A0A1I5RZY9_9PSEU</name>
<dbReference type="OrthoDB" id="2143260at2"/>
<sequence length="69" mass="6948">MSTGDKIGAKADDFGGKAKEAAGSLTGDEKLENEGKADQAKAGIKEAAENVKDALGDAAGKVKNALKKD</sequence>
<evidence type="ECO:0000313" key="7">
    <source>
        <dbReference type="Proteomes" id="UP000470404"/>
    </source>
</evidence>
<dbReference type="InterPro" id="IPR036629">
    <property type="entry name" value="YjbJ_sf"/>
</dbReference>
<dbReference type="STRING" id="112413.SAMN05421854_106117"/>
<evidence type="ECO:0000313" key="6">
    <source>
        <dbReference type="Proteomes" id="UP000199137"/>
    </source>
</evidence>
<feature type="region of interest" description="Disordered" evidence="2">
    <location>
        <begin position="18"/>
        <end position="42"/>
    </location>
</feature>
<evidence type="ECO:0000256" key="2">
    <source>
        <dbReference type="SAM" id="MobiDB-lite"/>
    </source>
</evidence>
<dbReference type="Gene3D" id="1.10.1470.10">
    <property type="entry name" value="YjbJ"/>
    <property type="match status" value="1"/>
</dbReference>
<dbReference type="InterPro" id="IPR008462">
    <property type="entry name" value="CsbD"/>
</dbReference>
<keyword evidence="7" id="KW-1185">Reference proteome</keyword>
<dbReference type="EMBL" id="FOWC01000006">
    <property type="protein sequence ID" value="SFP63586.1"/>
    <property type="molecule type" value="Genomic_DNA"/>
</dbReference>
<organism evidence="5 6">
    <name type="scientific">Amycolatopsis rubida</name>
    <dbReference type="NCBI Taxonomy" id="112413"/>
    <lineage>
        <taxon>Bacteria</taxon>
        <taxon>Bacillati</taxon>
        <taxon>Actinomycetota</taxon>
        <taxon>Actinomycetes</taxon>
        <taxon>Pseudonocardiales</taxon>
        <taxon>Pseudonocardiaceae</taxon>
        <taxon>Amycolatopsis</taxon>
    </lineage>
</organism>
<feature type="domain" description="CsbD-like" evidence="3">
    <location>
        <begin position="5"/>
        <end position="55"/>
    </location>
</feature>
<dbReference type="EMBL" id="JAAGNC010000171">
    <property type="protein sequence ID" value="NEC60429.1"/>
    <property type="molecule type" value="Genomic_DNA"/>
</dbReference>